<sequence length="74" mass="8966">MKKQIPDCSIIPDQTKFVRYSQKGKKYGKEIYGLQLEDDYVHQFISFNTFAKKRTRIPKDYKKMPRNMKLVKEF</sequence>
<protein>
    <submittedName>
        <fullName evidence="1">Uncharacterized protein</fullName>
    </submittedName>
</protein>
<accession>A0A6C0IZ96</accession>
<dbReference type="AlphaFoldDB" id="A0A6C0IZ96"/>
<evidence type="ECO:0000313" key="1">
    <source>
        <dbReference type="EMBL" id="QHT96833.1"/>
    </source>
</evidence>
<name>A0A6C0IZ96_9ZZZZ</name>
<organism evidence="1">
    <name type="scientific">viral metagenome</name>
    <dbReference type="NCBI Taxonomy" id="1070528"/>
    <lineage>
        <taxon>unclassified sequences</taxon>
        <taxon>metagenomes</taxon>
        <taxon>organismal metagenomes</taxon>
    </lineage>
</organism>
<reference evidence="1" key="1">
    <citation type="journal article" date="2020" name="Nature">
        <title>Giant virus diversity and host interactions through global metagenomics.</title>
        <authorList>
            <person name="Schulz F."/>
            <person name="Roux S."/>
            <person name="Paez-Espino D."/>
            <person name="Jungbluth S."/>
            <person name="Walsh D.A."/>
            <person name="Denef V.J."/>
            <person name="McMahon K.D."/>
            <person name="Konstantinidis K.T."/>
            <person name="Eloe-Fadrosh E.A."/>
            <person name="Kyrpides N.C."/>
            <person name="Woyke T."/>
        </authorList>
    </citation>
    <scope>NUCLEOTIDE SEQUENCE</scope>
    <source>
        <strain evidence="1">GVMAG-M-3300024336-7</strain>
    </source>
</reference>
<dbReference type="EMBL" id="MN740267">
    <property type="protein sequence ID" value="QHT96833.1"/>
    <property type="molecule type" value="Genomic_DNA"/>
</dbReference>
<proteinExistence type="predicted"/>